<dbReference type="Gene3D" id="2.20.28.270">
    <property type="entry name" value="RNA polymerase-binding protein A"/>
    <property type="match status" value="1"/>
</dbReference>
<keyword evidence="1" id="KW-0805">Transcription regulation</keyword>
<name>A0ABP8L967_9MICO</name>
<dbReference type="HAMAP" id="MF_01483">
    <property type="entry name" value="RbpA"/>
    <property type="match status" value="1"/>
</dbReference>
<comment type="function">
    <text evidence="1">Binds to RNA polymerase (RNAP), stimulating transcription from principal, but not alternative sigma factor promoters.</text>
</comment>
<accession>A0ABP8L967</accession>
<feature type="binding site" evidence="1">
    <location>
        <position position="58"/>
    </location>
    <ligand>
        <name>Zn(2+)</name>
        <dbReference type="ChEBI" id="CHEBI:29105"/>
    </ligand>
</feature>
<evidence type="ECO:0000256" key="1">
    <source>
        <dbReference type="HAMAP-Rule" id="MF_01483"/>
    </source>
</evidence>
<dbReference type="Pfam" id="PF13397">
    <property type="entry name" value="RbpA"/>
    <property type="match status" value="1"/>
</dbReference>
<evidence type="ECO:0000313" key="2">
    <source>
        <dbReference type="EMBL" id="GAA4425205.1"/>
    </source>
</evidence>
<feature type="binding site" evidence="1">
    <location>
        <position position="40"/>
    </location>
    <ligand>
        <name>Zn(2+)</name>
        <dbReference type="ChEBI" id="CHEBI:29105"/>
    </ligand>
</feature>
<comment type="caution">
    <text evidence="2">The sequence shown here is derived from an EMBL/GenBank/DDBJ whole genome shotgun (WGS) entry which is preliminary data.</text>
</comment>
<proteinExistence type="inferred from homology"/>
<keyword evidence="1" id="KW-0862">Zinc</keyword>
<protein>
    <recommendedName>
        <fullName evidence="1">RNA polymerase-binding protein RbpA</fullName>
    </recommendedName>
</protein>
<feature type="binding site" evidence="1">
    <location>
        <position position="36"/>
    </location>
    <ligand>
        <name>Zn(2+)</name>
        <dbReference type="ChEBI" id="CHEBI:29105"/>
    </ligand>
</feature>
<feature type="binding site" evidence="1">
    <location>
        <position position="61"/>
    </location>
    <ligand>
        <name>Zn(2+)</name>
        <dbReference type="ChEBI" id="CHEBI:29105"/>
    </ligand>
</feature>
<keyword evidence="1" id="KW-0479">Metal-binding</keyword>
<gene>
    <name evidence="1" type="primary">rbpA</name>
    <name evidence="2" type="ORF">GCM10023169_22620</name>
</gene>
<organism evidence="2 3">
    <name type="scientific">Georgenia halophila</name>
    <dbReference type="NCBI Taxonomy" id="620889"/>
    <lineage>
        <taxon>Bacteria</taxon>
        <taxon>Bacillati</taxon>
        <taxon>Actinomycetota</taxon>
        <taxon>Actinomycetes</taxon>
        <taxon>Micrococcales</taxon>
        <taxon>Bogoriellaceae</taxon>
        <taxon>Georgenia</taxon>
    </lineage>
</organism>
<dbReference type="InterPro" id="IPR025182">
    <property type="entry name" value="RNApol-bd_RbpA"/>
</dbReference>
<dbReference type="InterPro" id="IPR038638">
    <property type="entry name" value="RbpA_sf"/>
</dbReference>
<dbReference type="EMBL" id="BAABGN010000009">
    <property type="protein sequence ID" value="GAA4425205.1"/>
    <property type="molecule type" value="Genomic_DNA"/>
</dbReference>
<comment type="subunit">
    <text evidence="1">Forms a complex with the RNAP catalytic core and with free principal sigma factors.</text>
</comment>
<sequence>MLMAERSLRGMKIGANSMESEEGVDLAPRMRADFSCPDGHSFSLPFSVDAELPPVWECKVCGKEALLRDATKPDPKKPVKPPRTHWDMLLERRSIPELESLLEERLEMLRSGELRRRSA</sequence>
<comment type="similarity">
    <text evidence="1">Belongs to the RNA polymerase-binding protein RbpA family.</text>
</comment>
<keyword evidence="1" id="KW-0804">Transcription</keyword>
<reference evidence="3" key="1">
    <citation type="journal article" date="2019" name="Int. J. Syst. Evol. Microbiol.">
        <title>The Global Catalogue of Microorganisms (GCM) 10K type strain sequencing project: providing services to taxonomists for standard genome sequencing and annotation.</title>
        <authorList>
            <consortium name="The Broad Institute Genomics Platform"/>
            <consortium name="The Broad Institute Genome Sequencing Center for Infectious Disease"/>
            <person name="Wu L."/>
            <person name="Ma J."/>
        </authorList>
    </citation>
    <scope>NUCLEOTIDE SEQUENCE [LARGE SCALE GENOMIC DNA]</scope>
    <source>
        <strain evidence="3">JCM 17810</strain>
    </source>
</reference>
<evidence type="ECO:0000313" key="3">
    <source>
        <dbReference type="Proteomes" id="UP001500622"/>
    </source>
</evidence>
<comment type="cofactor">
    <cofactor evidence="1">
        <name>Zn(2+)</name>
        <dbReference type="ChEBI" id="CHEBI:29105"/>
    </cofactor>
    <text evidence="1">Bind 1 Zn(2+) per subunit.</text>
</comment>
<keyword evidence="3" id="KW-1185">Reference proteome</keyword>
<dbReference type="Proteomes" id="UP001500622">
    <property type="component" value="Unassembled WGS sequence"/>
</dbReference>